<dbReference type="Gene3D" id="1.10.1200.10">
    <property type="entry name" value="ACP-like"/>
    <property type="match status" value="2"/>
</dbReference>
<dbReference type="GO" id="GO:0004312">
    <property type="term" value="F:fatty acid synthase activity"/>
    <property type="evidence" value="ECO:0007669"/>
    <property type="project" value="TreeGrafter"/>
</dbReference>
<dbReference type="Gene3D" id="3.40.50.720">
    <property type="entry name" value="NAD(P)-binding Rossmann-like Domain"/>
    <property type="match status" value="1"/>
</dbReference>
<dbReference type="InterPro" id="IPR014031">
    <property type="entry name" value="Ketoacyl_synth_C"/>
</dbReference>
<feature type="region of interest" description="Disordered" evidence="13">
    <location>
        <begin position="279"/>
        <end position="313"/>
    </location>
</feature>
<dbReference type="InterPro" id="IPR049552">
    <property type="entry name" value="PKS_DH_N"/>
</dbReference>
<keyword evidence="11" id="KW-0012">Acyltransferase</keyword>
<dbReference type="Gene3D" id="3.40.47.10">
    <property type="match status" value="1"/>
</dbReference>
<keyword evidence="8" id="KW-0808">Transferase</keyword>
<dbReference type="CDD" id="cd00833">
    <property type="entry name" value="PKS"/>
    <property type="match status" value="1"/>
</dbReference>
<reference evidence="17" key="1">
    <citation type="journal article" date="2006" name="J. Bacteriol.">
        <title>Structural and functional characterization of three polyketide synthase gene clusters in Bacillus amyloliquefaciens FZB 42.</title>
        <authorList>
            <person name="Chen X.-H."/>
            <person name="Vater J."/>
            <person name="Piel J."/>
            <person name="Franke P."/>
            <person name="Scholz R."/>
            <person name="Schneider K."/>
            <person name="Koumoutsi A."/>
            <person name="Hitzeroth G."/>
            <person name="Grammel N."/>
            <person name="Strittmatter A.W."/>
            <person name="Gottschalk G."/>
            <person name="Suessmuth R.D."/>
            <person name="Borriss R."/>
        </authorList>
    </citation>
    <scope>NUCLEOTIDE SEQUENCE</scope>
    <source>
        <strain evidence="17">FZB42</strain>
    </source>
</reference>
<evidence type="ECO:0000256" key="10">
    <source>
        <dbReference type="ARBA" id="ARBA00022857"/>
    </source>
</evidence>
<dbReference type="PROSITE" id="PS52019">
    <property type="entry name" value="PKS_MFAS_DH"/>
    <property type="match status" value="2"/>
</dbReference>
<comment type="function">
    <text evidence="2">Involved in some intermediate steps for the synthesis of the antibiotic polyketide bacillaene which is involved in secondary metabolism.</text>
</comment>
<comment type="cofactor">
    <cofactor evidence="1">
        <name>pantetheine 4'-phosphate</name>
        <dbReference type="ChEBI" id="CHEBI:47942"/>
    </cofactor>
</comment>
<feature type="domain" description="Carrier" evidence="14">
    <location>
        <begin position="927"/>
        <end position="1004"/>
    </location>
</feature>
<feature type="region of interest" description="C-terminal hotdog fold" evidence="12">
    <location>
        <begin position="135"/>
        <end position="282"/>
    </location>
</feature>
<dbReference type="Pfam" id="PF02801">
    <property type="entry name" value="Ketoacyl-synt_C"/>
    <property type="match status" value="1"/>
</dbReference>
<dbReference type="InterPro" id="IPR042104">
    <property type="entry name" value="PKS_dehydratase_sf"/>
</dbReference>
<dbReference type="SMART" id="SM01294">
    <property type="entry name" value="PKS_PP_betabranch"/>
    <property type="match status" value="1"/>
</dbReference>
<dbReference type="InterPro" id="IPR036736">
    <property type="entry name" value="ACP-like_sf"/>
</dbReference>
<feature type="active site" description="Proton acceptor; for dehydratase activity" evidence="12">
    <location>
        <position position="26"/>
    </location>
</feature>
<dbReference type="InterPro" id="IPR049900">
    <property type="entry name" value="PKS_mFAS_DH"/>
</dbReference>
<dbReference type="Pfam" id="PF14765">
    <property type="entry name" value="PS-DH"/>
    <property type="match status" value="1"/>
</dbReference>
<dbReference type="FunFam" id="3.40.47.10:FF:000019">
    <property type="entry name" value="Polyketide synthase type I"/>
    <property type="match status" value="1"/>
</dbReference>
<dbReference type="InterPro" id="IPR014030">
    <property type="entry name" value="Ketoacyl_synth_N"/>
</dbReference>
<dbReference type="Pfam" id="PF21089">
    <property type="entry name" value="PKS_DH_N"/>
    <property type="match status" value="2"/>
</dbReference>
<organism evidence="17">
    <name type="scientific">Bacillus amyloliquefaciens</name>
    <name type="common">Bacillus velezensis</name>
    <dbReference type="NCBI Taxonomy" id="1390"/>
    <lineage>
        <taxon>Bacteria</taxon>
        <taxon>Bacillati</taxon>
        <taxon>Bacillota</taxon>
        <taxon>Bacilli</taxon>
        <taxon>Bacillales</taxon>
        <taxon>Bacillaceae</taxon>
        <taxon>Bacillus</taxon>
        <taxon>Bacillus amyloliquefaciens group</taxon>
    </lineage>
</organism>
<feature type="active site" description="Proton donor; for dehydratase activity" evidence="12">
    <location>
        <position position="196"/>
    </location>
</feature>
<feature type="active site" description="Proton donor; for dehydratase activity" evidence="12">
    <location>
        <position position="1367"/>
    </location>
</feature>
<dbReference type="EMBL" id="AJ634062">
    <property type="protein sequence ID" value="CAJ57408.1"/>
    <property type="molecule type" value="Genomic_DNA"/>
</dbReference>
<dbReference type="Pfam" id="PF22336">
    <property type="entry name" value="RhiE-like_linker"/>
    <property type="match status" value="1"/>
</dbReference>
<dbReference type="InterPro" id="IPR049551">
    <property type="entry name" value="PKS_DH_C"/>
</dbReference>
<evidence type="ECO:0000259" key="14">
    <source>
        <dbReference type="PROSITE" id="PS50075"/>
    </source>
</evidence>
<feature type="domain" description="Ketosynthase family 3 (KS3)" evidence="15">
    <location>
        <begin position="433"/>
        <end position="871"/>
    </location>
</feature>
<evidence type="ECO:0000256" key="6">
    <source>
        <dbReference type="ARBA" id="ARBA00022490"/>
    </source>
</evidence>
<dbReference type="PROSITE" id="PS50075">
    <property type="entry name" value="CARRIER"/>
    <property type="match status" value="2"/>
</dbReference>
<feature type="region of interest" description="Disordered" evidence="13">
    <location>
        <begin position="401"/>
        <end position="428"/>
    </location>
</feature>
<dbReference type="SUPFAM" id="SSF47336">
    <property type="entry name" value="ACP-like"/>
    <property type="match status" value="2"/>
</dbReference>
<dbReference type="InterPro" id="IPR020806">
    <property type="entry name" value="PKS_PP-bd"/>
</dbReference>
<sequence>MNVDMEEVHMQEQLLINNQHPVLKHHKAYGKELLPGLAYIDLIYQTFRENGFFHAGLELRHLSIFHPLAPEQGETILLSVDCTENGEGQWKVEVKGQKQGDEAAETKVYAAAQMHSVKPAGFQESVRMDAVKQTAAEIPLEDIYAECRDQELVHSGMMKGCGSVYQTEKEIYIDLSVQKDQLEHAEEAMFHPALIDASSIGSNVYLAPLTRKEGQLFLPLFYESFYCAELLQTTCITKIKKESVTRKKDLVYVTMEFFNEEGRKVGELKNFANKLVRDPEQINQKRQKKEPDGRNAVPAPQPEPAPSEPRRAEASAGLTEQCILYLKELLAARLNKPVKEIDPDIGYYEMGLDSPGLLDMVKEIEQKIGTQLLPTLLFEYTTIAELAGYLCEHYGAGFGHAQSGHSSAEPLPREKKRTTQIRVKKSASAGTQNGDIAIVGMAGRYPGAKNLREFWTNLKNGENSVTEVPRSRWDTRTYEHLRSPSGKPISKWGGFIDDPDCFDAKFFRISPREAEAKDPQERLFLETCWETIEDAGYTPETIVQPKGPNKRMNVGVFAGVMHMDYSLAGAEAAAKGLVFPYPLNYAPIANRVSYFCNFHGPSMAVDTVCSSSLTAVHMAAESLRRGECEAALAGGVNLSLHPTKYITYGLMDMHSSDGLCRTFGEGGTGYVSADGIGAVLLKPLHKAEEDKDHIYAVIKGSAVNHVGTVSGITVPSPVAQGDMIAECLEKTGIDPRTISYVEAHGTGTSLGDPIEIQGLVKAYRTFTEDRQFCAIGSVKSNIGHAESAAGISGLHKTVLQLFHKTLVPSLHSETINPYLRLEDSPFYVQQKTESWKRPAYTENGREHACPRRAGISSFGATGSNVHLILEEYRPKNPGITEDQERPYIVPLSAKNPERLKEYAARLLMFLKDEAPEGSGPLYDKIDTMQNQLEDALRGVLAEVLHVASGSVDDEQDWKEFGLDVMQLTQFSELMTDQYGLAIDMTDLIQHTSVRTLAECLTNDEKHKNILSGLFGQSGLDKQPDESFSLRSLAYTLQTGRLAMEERLVFLVNDQADLIRKLTEFTEQKRQIDGCFQGRSDSGTEIRGFLNDDQDTEELIRKWTDSGTYKKLAELWSKGFEIDWTRLYREEKPRRMSLPTYPFAKERYWIPEPDHPVTSANTESRLHPLLHRNTSDLLEQKFSTILNGDEFFLADHIVRNKRVLPGAAYLEMARAAAELAAAPLAAGYTAKTGISLRYISWIRQAVHKKEPLRMTTGLSLEDNGNVSFQVYSNENDSDIYCEGSAVIEPLSEAPVLHIEQLKARCRKKVLSKEDCYAAFAKAEIVYGPSHQGIDYIYCGEKEALAKLVLPASVSDEAEQFVLHPSLIDSAFQAAIGVMNEDKAGYPEQPLMPFELHELTVFHPCRPNMWAAVFVTHETPAVRRMDIDICDERGNVCVRIKGFSARMAESAPAVTDNKQYDLPGNLTGAVKLMQVWDAEPIDNQTGFSISEAKAVIIGGTDGQADAVLRLFPKAVRFDIGQSASVEVISDRLRRLGEIQHMIWFAPRPADSDSHDQKSGVLQIFRAAKALIGLGYGKEQLGMTVITHQAQPITQYDEVRPAHSSVHGFVGSLAKEHPSWHIRLADLEDGGDFPAEDIFSLPRDRTGKAWVRRHQEWYRPQLLPVQSGPSESVPYRYGGVYVIIGGAGGIGEVWTDYIVTTYKARVVWIGRRPLDSRIRQKIDRYRPSGPAPEYIAADASDLPSLQRAYEQIKNTYGTISGVVHSAMVFANESVKDMEESQFHAGLAAKVDISVNIAEVFAKDSLDFILFFSSVISYIKNPNQSHYAAGCAFKDAFAHELSGRLSCRVKVMNWGYWERADNHISEEFDRLSAIGLGLISRAEGMQALETLLTQPISRMGLMKLTKPIPIEGMNPHEFVTI</sequence>
<feature type="domain" description="Carrier" evidence="14">
    <location>
        <begin position="317"/>
        <end position="394"/>
    </location>
</feature>
<evidence type="ECO:0000313" key="17">
    <source>
        <dbReference type="EMBL" id="CAJ57408.1"/>
    </source>
</evidence>
<dbReference type="InterPro" id="IPR036291">
    <property type="entry name" value="NAD(P)-bd_dom_sf"/>
</dbReference>
<dbReference type="InterPro" id="IPR013968">
    <property type="entry name" value="PKS_KR"/>
</dbReference>
<dbReference type="PANTHER" id="PTHR43775:SF37">
    <property type="entry name" value="SI:DKEY-61P9.11"/>
    <property type="match status" value="1"/>
</dbReference>
<gene>
    <name evidence="17" type="primary">difH</name>
</gene>
<dbReference type="SMART" id="SM00825">
    <property type="entry name" value="PKS_KS"/>
    <property type="match status" value="1"/>
</dbReference>
<comment type="subcellular location">
    <subcellularLocation>
        <location evidence="3">Cytoplasm</location>
    </subcellularLocation>
</comment>
<feature type="compositionally biased region" description="Basic residues" evidence="13">
    <location>
        <begin position="414"/>
        <end position="425"/>
    </location>
</feature>
<keyword evidence="9" id="KW-0677">Repeat</keyword>
<evidence type="ECO:0000256" key="5">
    <source>
        <dbReference type="ARBA" id="ARBA00022450"/>
    </source>
</evidence>
<dbReference type="InterPro" id="IPR050091">
    <property type="entry name" value="PKS_NRPS_Biosynth_Enz"/>
</dbReference>
<dbReference type="InterPro" id="IPR020807">
    <property type="entry name" value="PKS_DH"/>
</dbReference>
<evidence type="ECO:0000256" key="3">
    <source>
        <dbReference type="ARBA" id="ARBA00004496"/>
    </source>
</evidence>
<evidence type="ECO:0000256" key="1">
    <source>
        <dbReference type="ARBA" id="ARBA00001957"/>
    </source>
</evidence>
<dbReference type="GO" id="GO:0071770">
    <property type="term" value="P:DIM/DIP cell wall layer assembly"/>
    <property type="evidence" value="ECO:0007669"/>
    <property type="project" value="TreeGrafter"/>
</dbReference>
<dbReference type="SMART" id="SM00826">
    <property type="entry name" value="PKS_DH"/>
    <property type="match status" value="1"/>
</dbReference>
<dbReference type="Gene3D" id="3.10.129.110">
    <property type="entry name" value="Polyketide synthase dehydratase"/>
    <property type="match status" value="2"/>
</dbReference>
<evidence type="ECO:0000256" key="11">
    <source>
        <dbReference type="ARBA" id="ARBA00023315"/>
    </source>
</evidence>
<keyword evidence="6" id="KW-0963">Cytoplasm</keyword>
<dbReference type="GO" id="GO:0031177">
    <property type="term" value="F:phosphopantetheine binding"/>
    <property type="evidence" value="ECO:0007669"/>
    <property type="project" value="InterPro"/>
</dbReference>
<comment type="pathway">
    <text evidence="4">Antibiotic biosynthesis; bacillaene biosynthesis.</text>
</comment>
<evidence type="ECO:0000256" key="8">
    <source>
        <dbReference type="ARBA" id="ARBA00022679"/>
    </source>
</evidence>
<dbReference type="GO" id="GO:0005737">
    <property type="term" value="C:cytoplasm"/>
    <property type="evidence" value="ECO:0007669"/>
    <property type="project" value="UniProtKB-SubCell"/>
</dbReference>
<dbReference type="SUPFAM" id="SSF53901">
    <property type="entry name" value="Thiolase-like"/>
    <property type="match status" value="1"/>
</dbReference>
<dbReference type="InterPro" id="IPR054514">
    <property type="entry name" value="RhiE-like_linker"/>
</dbReference>
<feature type="domain" description="PKS/mFAS DH" evidence="16">
    <location>
        <begin position="1"/>
        <end position="282"/>
    </location>
</feature>
<dbReference type="Pfam" id="PF16197">
    <property type="entry name" value="KAsynt_C_assoc"/>
    <property type="match status" value="1"/>
</dbReference>
<evidence type="ECO:0000256" key="13">
    <source>
        <dbReference type="SAM" id="MobiDB-lite"/>
    </source>
</evidence>
<dbReference type="InterPro" id="IPR009081">
    <property type="entry name" value="PP-bd_ACP"/>
</dbReference>
<dbReference type="InterPro" id="IPR016039">
    <property type="entry name" value="Thiolase-like"/>
</dbReference>
<feature type="region of interest" description="N-terminal hotdog fold" evidence="12">
    <location>
        <begin position="1"/>
        <end position="121"/>
    </location>
</feature>
<evidence type="ECO:0000256" key="4">
    <source>
        <dbReference type="ARBA" id="ARBA00004789"/>
    </source>
</evidence>
<dbReference type="GO" id="GO:0005886">
    <property type="term" value="C:plasma membrane"/>
    <property type="evidence" value="ECO:0007669"/>
    <property type="project" value="TreeGrafter"/>
</dbReference>
<dbReference type="PROSITE" id="PS52004">
    <property type="entry name" value="KS3_2"/>
    <property type="match status" value="1"/>
</dbReference>
<accession>Q1RS46</accession>
<evidence type="ECO:0000259" key="15">
    <source>
        <dbReference type="PROSITE" id="PS52004"/>
    </source>
</evidence>
<dbReference type="Pfam" id="PF08659">
    <property type="entry name" value="KR"/>
    <property type="match status" value="1"/>
</dbReference>
<evidence type="ECO:0000256" key="7">
    <source>
        <dbReference type="ARBA" id="ARBA00022553"/>
    </source>
</evidence>
<proteinExistence type="predicted"/>
<dbReference type="PANTHER" id="PTHR43775">
    <property type="entry name" value="FATTY ACID SYNTHASE"/>
    <property type="match status" value="1"/>
</dbReference>
<feature type="active site" description="Proton acceptor; for dehydratase activity" evidence="12">
    <location>
        <position position="1195"/>
    </location>
</feature>
<keyword evidence="10" id="KW-0521">NADP</keyword>
<keyword evidence="5" id="KW-0596">Phosphopantetheine</keyword>
<evidence type="ECO:0000256" key="2">
    <source>
        <dbReference type="ARBA" id="ARBA00003299"/>
    </source>
</evidence>
<dbReference type="InterPro" id="IPR020841">
    <property type="entry name" value="PKS_Beta-ketoAc_synthase_dom"/>
</dbReference>
<feature type="region of interest" description="N-terminal hotdog fold" evidence="12">
    <location>
        <begin position="1166"/>
        <end position="1291"/>
    </location>
</feature>
<dbReference type="GO" id="GO:0006633">
    <property type="term" value="P:fatty acid biosynthetic process"/>
    <property type="evidence" value="ECO:0007669"/>
    <property type="project" value="TreeGrafter"/>
</dbReference>
<dbReference type="Pfam" id="PF00550">
    <property type="entry name" value="PP-binding"/>
    <property type="match status" value="2"/>
</dbReference>
<protein>
    <submittedName>
        <fullName evidence="17">Polyketide synthase type I</fullName>
    </submittedName>
</protein>
<dbReference type="SUPFAM" id="SSF51735">
    <property type="entry name" value="NAD(P)-binding Rossmann-fold domains"/>
    <property type="match status" value="2"/>
</dbReference>
<evidence type="ECO:0000256" key="9">
    <source>
        <dbReference type="ARBA" id="ARBA00022737"/>
    </source>
</evidence>
<dbReference type="InterPro" id="IPR057326">
    <property type="entry name" value="KR_dom"/>
</dbReference>
<feature type="domain" description="PKS/mFAS DH" evidence="16">
    <location>
        <begin position="1166"/>
        <end position="1452"/>
    </location>
</feature>
<name>Q1RS46_BACAM</name>
<dbReference type="SMART" id="SM00823">
    <property type="entry name" value="PKS_PP"/>
    <property type="match status" value="2"/>
</dbReference>
<feature type="region of interest" description="C-terminal hotdog fold" evidence="12">
    <location>
        <begin position="1305"/>
        <end position="1452"/>
    </location>
</feature>
<keyword evidence="7" id="KW-0597">Phosphoprotein</keyword>
<dbReference type="SMART" id="SM00822">
    <property type="entry name" value="PKS_KR"/>
    <property type="match status" value="1"/>
</dbReference>
<dbReference type="InterPro" id="IPR032821">
    <property type="entry name" value="PKS_assoc"/>
</dbReference>
<dbReference type="CDD" id="cd08953">
    <property type="entry name" value="KR_2_SDR_x"/>
    <property type="match status" value="1"/>
</dbReference>
<dbReference type="Gene3D" id="3.30.70.3290">
    <property type="match status" value="1"/>
</dbReference>
<dbReference type="Pfam" id="PF00109">
    <property type="entry name" value="ketoacyl-synt"/>
    <property type="match status" value="1"/>
</dbReference>
<evidence type="ECO:0000256" key="12">
    <source>
        <dbReference type="PROSITE-ProRule" id="PRU01363"/>
    </source>
</evidence>
<evidence type="ECO:0000259" key="16">
    <source>
        <dbReference type="PROSITE" id="PS52019"/>
    </source>
</evidence>